<proteinExistence type="predicted"/>
<evidence type="ECO:0000256" key="4">
    <source>
        <dbReference type="ARBA" id="ARBA00022630"/>
    </source>
</evidence>
<evidence type="ECO:0000256" key="3">
    <source>
        <dbReference type="ARBA" id="ARBA00016337"/>
    </source>
</evidence>
<reference evidence="11" key="1">
    <citation type="submission" date="2024-05" db="EMBL/GenBank/DDBJ databases">
        <title>Herbiconiux sp. A18JL235.</title>
        <authorList>
            <person name="Zhang G."/>
        </authorList>
    </citation>
    <scope>NUCLEOTIDE SEQUENCE</scope>
    <source>
        <strain evidence="11">A18JL235</strain>
    </source>
</reference>
<keyword evidence="6" id="KW-0479">Metal-binding</keyword>
<evidence type="ECO:0000256" key="8">
    <source>
        <dbReference type="ARBA" id="ARBA00022842"/>
    </source>
</evidence>
<organism evidence="11">
    <name type="scientific">Herbiconiux sp. A18JL235</name>
    <dbReference type="NCBI Taxonomy" id="3152363"/>
    <lineage>
        <taxon>Bacteria</taxon>
        <taxon>Bacillati</taxon>
        <taxon>Actinomycetota</taxon>
        <taxon>Actinomycetes</taxon>
        <taxon>Micrococcales</taxon>
        <taxon>Microbacteriaceae</taxon>
        <taxon>Herbiconiux</taxon>
    </lineage>
</organism>
<dbReference type="RefSeq" id="WP_368497527.1">
    <property type="nucleotide sequence ID" value="NZ_CP162511.1"/>
</dbReference>
<dbReference type="InterPro" id="IPR024932">
    <property type="entry name" value="ApbE"/>
</dbReference>
<keyword evidence="4" id="KW-0285">Flavoprotein</keyword>
<dbReference type="AlphaFoldDB" id="A0AB39BFK8"/>
<dbReference type="InterPro" id="IPR003374">
    <property type="entry name" value="ApbE-like_sf"/>
</dbReference>
<comment type="cofactor">
    <cofactor evidence="1">
        <name>Mg(2+)</name>
        <dbReference type="ChEBI" id="CHEBI:18420"/>
    </cofactor>
</comment>
<evidence type="ECO:0000256" key="1">
    <source>
        <dbReference type="ARBA" id="ARBA00001946"/>
    </source>
</evidence>
<keyword evidence="5 11" id="KW-0808">Transferase</keyword>
<sequence>MNASAYPDATNAVTLVARAPERFDFEAIGTSWQIETPAGSPLPEPLRRAVAERIERFDAAYSRFRAGSLLASLARAPGSVEFPEDSLALFDLYDRLVRATSGAVDPLIGRSLELLGYDAAYSLTPSQPTPLEQRVQDERGRASWFTDIDRDGRVVSSTRPVVIDVGAAGKGYLVDLVSALLVEHGLTEFVVDASGDLRHQGPADATPVRIGLEHPLQPGKAIGVATLANASLCASASNRRAWGDGHHHILDARTGSPAREVIATWVVAADTALADGLATALFFTGAHELAKTFHFSYVRMYADGRAERSRDFPGELFS</sequence>
<dbReference type="GO" id="GO:0016740">
    <property type="term" value="F:transferase activity"/>
    <property type="evidence" value="ECO:0007669"/>
    <property type="project" value="UniProtKB-KW"/>
</dbReference>
<protein>
    <recommendedName>
        <fullName evidence="3">FAD:protein FMN transferase</fullName>
        <ecNumber evidence="2">2.7.1.180</ecNumber>
    </recommendedName>
    <alternativeName>
        <fullName evidence="9">Flavin transferase</fullName>
    </alternativeName>
</protein>
<accession>A0AB39BFK8</accession>
<gene>
    <name evidence="11" type="ORF">ABFY20_17760</name>
</gene>
<evidence type="ECO:0000256" key="5">
    <source>
        <dbReference type="ARBA" id="ARBA00022679"/>
    </source>
</evidence>
<dbReference type="GO" id="GO:0046872">
    <property type="term" value="F:metal ion binding"/>
    <property type="evidence" value="ECO:0007669"/>
    <property type="project" value="UniProtKB-KW"/>
</dbReference>
<dbReference type="Pfam" id="PF02424">
    <property type="entry name" value="ApbE"/>
    <property type="match status" value="1"/>
</dbReference>
<name>A0AB39BFK8_9MICO</name>
<evidence type="ECO:0000313" key="11">
    <source>
        <dbReference type="EMBL" id="XDI05144.1"/>
    </source>
</evidence>
<dbReference type="EMBL" id="CP162511">
    <property type="protein sequence ID" value="XDI05144.1"/>
    <property type="molecule type" value="Genomic_DNA"/>
</dbReference>
<comment type="catalytic activity">
    <reaction evidence="10">
        <text>L-threonyl-[protein] + FAD = FMN-L-threonyl-[protein] + AMP + H(+)</text>
        <dbReference type="Rhea" id="RHEA:36847"/>
        <dbReference type="Rhea" id="RHEA-COMP:11060"/>
        <dbReference type="Rhea" id="RHEA-COMP:11061"/>
        <dbReference type="ChEBI" id="CHEBI:15378"/>
        <dbReference type="ChEBI" id="CHEBI:30013"/>
        <dbReference type="ChEBI" id="CHEBI:57692"/>
        <dbReference type="ChEBI" id="CHEBI:74257"/>
        <dbReference type="ChEBI" id="CHEBI:456215"/>
        <dbReference type="EC" id="2.7.1.180"/>
    </reaction>
</comment>
<evidence type="ECO:0000256" key="6">
    <source>
        <dbReference type="ARBA" id="ARBA00022723"/>
    </source>
</evidence>
<dbReference type="PANTHER" id="PTHR30040">
    <property type="entry name" value="THIAMINE BIOSYNTHESIS LIPOPROTEIN APBE"/>
    <property type="match status" value="1"/>
</dbReference>
<evidence type="ECO:0000256" key="9">
    <source>
        <dbReference type="ARBA" id="ARBA00031306"/>
    </source>
</evidence>
<dbReference type="PANTHER" id="PTHR30040:SF2">
    <property type="entry name" value="FAD:PROTEIN FMN TRANSFERASE"/>
    <property type="match status" value="1"/>
</dbReference>
<dbReference type="EC" id="2.7.1.180" evidence="2"/>
<dbReference type="SUPFAM" id="SSF143631">
    <property type="entry name" value="ApbE-like"/>
    <property type="match status" value="1"/>
</dbReference>
<dbReference type="Gene3D" id="3.10.520.10">
    <property type="entry name" value="ApbE-like domains"/>
    <property type="match status" value="1"/>
</dbReference>
<evidence type="ECO:0000256" key="7">
    <source>
        <dbReference type="ARBA" id="ARBA00022827"/>
    </source>
</evidence>
<keyword evidence="7" id="KW-0274">FAD</keyword>
<keyword evidence="8" id="KW-0460">Magnesium</keyword>
<evidence type="ECO:0000256" key="10">
    <source>
        <dbReference type="ARBA" id="ARBA00048540"/>
    </source>
</evidence>
<evidence type="ECO:0000256" key="2">
    <source>
        <dbReference type="ARBA" id="ARBA00011955"/>
    </source>
</evidence>